<dbReference type="PANTHER" id="PTHR10869:SF233">
    <property type="entry name" value="FE2OG DIOXYGENASE DOMAIN-CONTAINING PROTEIN"/>
    <property type="match status" value="1"/>
</dbReference>
<dbReference type="SMART" id="SM00254">
    <property type="entry name" value="ShKT"/>
    <property type="match status" value="1"/>
</dbReference>
<protein>
    <recommendedName>
        <fullName evidence="15">Fe2OG dioxygenase domain-containing protein</fullName>
    </recommendedName>
</protein>
<gene>
    <name evidence="13" type="ORF">LAMO00422_LOCUS21860</name>
    <name evidence="14" type="ORF">LAMO00422_LOCUS21861</name>
</gene>
<evidence type="ECO:0000256" key="1">
    <source>
        <dbReference type="ARBA" id="ARBA00001961"/>
    </source>
</evidence>
<evidence type="ECO:0000256" key="10">
    <source>
        <dbReference type="ARBA" id="ARBA00023136"/>
    </source>
</evidence>
<keyword evidence="8" id="KW-0560">Oxidoreductase</keyword>
<keyword evidence="4" id="KW-0812">Transmembrane</keyword>
<dbReference type="SMART" id="SM00702">
    <property type="entry name" value="P4Hc"/>
    <property type="match status" value="1"/>
</dbReference>
<dbReference type="PROSITE" id="PS51471">
    <property type="entry name" value="FE2OG_OXY"/>
    <property type="match status" value="1"/>
</dbReference>
<dbReference type="GO" id="GO:0004656">
    <property type="term" value="F:procollagen-proline 4-dioxygenase activity"/>
    <property type="evidence" value="ECO:0007669"/>
    <property type="project" value="TreeGrafter"/>
</dbReference>
<evidence type="ECO:0000259" key="11">
    <source>
        <dbReference type="PROSITE" id="PS51471"/>
    </source>
</evidence>
<evidence type="ECO:0000256" key="8">
    <source>
        <dbReference type="ARBA" id="ARBA00023002"/>
    </source>
</evidence>
<dbReference type="GO" id="GO:0016020">
    <property type="term" value="C:membrane"/>
    <property type="evidence" value="ECO:0007669"/>
    <property type="project" value="UniProtKB-SubCell"/>
</dbReference>
<dbReference type="InterPro" id="IPR045054">
    <property type="entry name" value="P4HA-like"/>
</dbReference>
<dbReference type="PANTHER" id="PTHR10869">
    <property type="entry name" value="PROLYL 4-HYDROXYLASE ALPHA SUBUNIT"/>
    <property type="match status" value="1"/>
</dbReference>
<dbReference type="FunFam" id="2.60.120.620:FF:000031">
    <property type="entry name" value="Predicted protein"/>
    <property type="match status" value="1"/>
</dbReference>
<comment type="cofactor">
    <cofactor evidence="1">
        <name>L-ascorbate</name>
        <dbReference type="ChEBI" id="CHEBI:38290"/>
    </cofactor>
</comment>
<evidence type="ECO:0000256" key="7">
    <source>
        <dbReference type="ARBA" id="ARBA00022989"/>
    </source>
</evidence>
<evidence type="ECO:0000256" key="9">
    <source>
        <dbReference type="ARBA" id="ARBA00023004"/>
    </source>
</evidence>
<keyword evidence="5" id="KW-0479">Metal-binding</keyword>
<evidence type="ECO:0000256" key="4">
    <source>
        <dbReference type="ARBA" id="ARBA00022692"/>
    </source>
</evidence>
<dbReference type="InterPro" id="IPR003582">
    <property type="entry name" value="ShKT_dom"/>
</dbReference>
<evidence type="ECO:0008006" key="15">
    <source>
        <dbReference type="Google" id="ProtNLM"/>
    </source>
</evidence>
<dbReference type="InterPro" id="IPR044862">
    <property type="entry name" value="Pro_4_hyd_alph_FE2OG_OXY"/>
</dbReference>
<dbReference type="InterPro" id="IPR006620">
    <property type="entry name" value="Pro_4_hyd_alph"/>
</dbReference>
<dbReference type="EMBL" id="HBEM01032033">
    <property type="protein sequence ID" value="CAD8462901.1"/>
    <property type="molecule type" value="Transcribed_RNA"/>
</dbReference>
<sequence length="392" mass="44371">MSVEVNADGTYEDTSAAKVIFKNSGLQEADLRWDNGGFGQVVAHRLAVGQDIVVNTYNGHSFIWTEHGTSRPISERIRISPTKKRYELTREDSLAFIKTKKCVDRYPDFCKKSAKRGECDVAPGWMIVHCPESCNQCDLQDPKIRCRREALDMDQEPIWKPGDLNARFEKILSSFPEYKVKALSQPPDGPWVLEFQDFIKKDEAARLIELNRNSFERSTDQGAVNEFGEMQKVRSTSRTSSNSWCDHNCESDPLVAAIYDRIVQVTGVPKANYEAFQVLQYQNGQFYRTHHDDSGGDSTPAGPRILTFFLYLSDVEEGGETDFPTIGVRAKPKAGSAILWPSMKDEDPENADPRMYHQAMPVIKGTKYAANAWIHLFNYRVPNLWGCTGSFT</sequence>
<proteinExistence type="predicted"/>
<dbReference type="AlphaFoldDB" id="A0A6T6YS23"/>
<keyword evidence="10" id="KW-0472">Membrane</keyword>
<dbReference type="Gene3D" id="2.60.120.620">
    <property type="entry name" value="q2cbj1_9rhob like domain"/>
    <property type="match status" value="1"/>
</dbReference>
<dbReference type="GO" id="GO:0005783">
    <property type="term" value="C:endoplasmic reticulum"/>
    <property type="evidence" value="ECO:0007669"/>
    <property type="project" value="TreeGrafter"/>
</dbReference>
<dbReference type="EMBL" id="HBEM01032032">
    <property type="protein sequence ID" value="CAD8462900.1"/>
    <property type="molecule type" value="Transcribed_RNA"/>
</dbReference>
<evidence type="ECO:0000259" key="12">
    <source>
        <dbReference type="PROSITE" id="PS51670"/>
    </source>
</evidence>
<evidence type="ECO:0000313" key="13">
    <source>
        <dbReference type="EMBL" id="CAD8462900.1"/>
    </source>
</evidence>
<dbReference type="GO" id="GO:0005506">
    <property type="term" value="F:iron ion binding"/>
    <property type="evidence" value="ECO:0007669"/>
    <property type="project" value="InterPro"/>
</dbReference>
<evidence type="ECO:0000256" key="2">
    <source>
        <dbReference type="ARBA" id="ARBA00004167"/>
    </source>
</evidence>
<keyword evidence="6" id="KW-0223">Dioxygenase</keyword>
<dbReference type="InterPro" id="IPR005123">
    <property type="entry name" value="Oxoglu/Fe-dep_dioxygenase_dom"/>
</dbReference>
<evidence type="ECO:0000256" key="5">
    <source>
        <dbReference type="ARBA" id="ARBA00022723"/>
    </source>
</evidence>
<feature type="domain" description="ShKT" evidence="12">
    <location>
        <begin position="102"/>
        <end position="137"/>
    </location>
</feature>
<feature type="domain" description="Fe2OG dioxygenase" evidence="11">
    <location>
        <begin position="272"/>
        <end position="376"/>
    </location>
</feature>
<keyword evidence="7" id="KW-1133">Transmembrane helix</keyword>
<evidence type="ECO:0000256" key="3">
    <source>
        <dbReference type="ARBA" id="ARBA00004308"/>
    </source>
</evidence>
<evidence type="ECO:0000256" key="6">
    <source>
        <dbReference type="ARBA" id="ARBA00022964"/>
    </source>
</evidence>
<dbReference type="Pfam" id="PF13640">
    <property type="entry name" value="2OG-FeII_Oxy_3"/>
    <property type="match status" value="1"/>
</dbReference>
<keyword evidence="9" id="KW-0408">Iron</keyword>
<reference evidence="13" key="1">
    <citation type="submission" date="2021-01" db="EMBL/GenBank/DDBJ databases">
        <authorList>
            <person name="Corre E."/>
            <person name="Pelletier E."/>
            <person name="Niang G."/>
            <person name="Scheremetjew M."/>
            <person name="Finn R."/>
            <person name="Kale V."/>
            <person name="Holt S."/>
            <person name="Cochrane G."/>
            <person name="Meng A."/>
            <person name="Brown T."/>
            <person name="Cohen L."/>
        </authorList>
    </citation>
    <scope>NUCLEOTIDE SEQUENCE</scope>
    <source>
        <strain evidence="13">CCMP2058</strain>
    </source>
</reference>
<dbReference type="GO" id="GO:0031418">
    <property type="term" value="F:L-ascorbic acid binding"/>
    <property type="evidence" value="ECO:0007669"/>
    <property type="project" value="InterPro"/>
</dbReference>
<organism evidence="13">
    <name type="scientific">Amorphochlora amoebiformis</name>
    <dbReference type="NCBI Taxonomy" id="1561963"/>
    <lineage>
        <taxon>Eukaryota</taxon>
        <taxon>Sar</taxon>
        <taxon>Rhizaria</taxon>
        <taxon>Cercozoa</taxon>
        <taxon>Chlorarachniophyceae</taxon>
        <taxon>Amorphochlora</taxon>
    </lineage>
</organism>
<evidence type="ECO:0000313" key="14">
    <source>
        <dbReference type="EMBL" id="CAD8462901.1"/>
    </source>
</evidence>
<comment type="subcellular location">
    <subcellularLocation>
        <location evidence="3">Endomembrane system</location>
    </subcellularLocation>
    <subcellularLocation>
        <location evidence="2">Membrane</location>
        <topology evidence="2">Single-pass membrane protein</topology>
    </subcellularLocation>
</comment>
<name>A0A6T6YS23_9EUKA</name>
<dbReference type="PROSITE" id="PS51670">
    <property type="entry name" value="SHKT"/>
    <property type="match status" value="1"/>
</dbReference>
<accession>A0A6T6YS23</accession>